<dbReference type="SMART" id="SM01052">
    <property type="entry name" value="CAP_GLY"/>
    <property type="match status" value="1"/>
</dbReference>
<protein>
    <recommendedName>
        <fullName evidence="7">CAP-Gly domain-containing protein</fullName>
    </recommendedName>
</protein>
<feature type="compositionally biased region" description="Basic and acidic residues" evidence="6">
    <location>
        <begin position="941"/>
        <end position="979"/>
    </location>
</feature>
<accession>A0AAD9I9C6</accession>
<keyword evidence="9" id="KW-1185">Reference proteome</keyword>
<dbReference type="GO" id="GO:0005874">
    <property type="term" value="C:microtubule"/>
    <property type="evidence" value="ECO:0007669"/>
    <property type="project" value="UniProtKB-KW"/>
</dbReference>
<evidence type="ECO:0000256" key="6">
    <source>
        <dbReference type="SAM" id="MobiDB-lite"/>
    </source>
</evidence>
<feature type="region of interest" description="Disordered" evidence="6">
    <location>
        <begin position="1070"/>
        <end position="1127"/>
    </location>
</feature>
<feature type="region of interest" description="Disordered" evidence="6">
    <location>
        <begin position="852"/>
        <end position="1047"/>
    </location>
</feature>
<organism evidence="8 9">
    <name type="scientific">Phyllachora maydis</name>
    <dbReference type="NCBI Taxonomy" id="1825666"/>
    <lineage>
        <taxon>Eukaryota</taxon>
        <taxon>Fungi</taxon>
        <taxon>Dikarya</taxon>
        <taxon>Ascomycota</taxon>
        <taxon>Pezizomycotina</taxon>
        <taxon>Sordariomycetes</taxon>
        <taxon>Sordariomycetidae</taxon>
        <taxon>Phyllachorales</taxon>
        <taxon>Phyllachoraceae</taxon>
        <taxon>Phyllachora</taxon>
    </lineage>
</organism>
<dbReference type="InterPro" id="IPR000938">
    <property type="entry name" value="CAP-Gly_domain"/>
</dbReference>
<evidence type="ECO:0000256" key="2">
    <source>
        <dbReference type="ARBA" id="ARBA00022490"/>
    </source>
</evidence>
<dbReference type="Gene3D" id="2.30.30.190">
    <property type="entry name" value="CAP Gly-rich-like domain"/>
    <property type="match status" value="1"/>
</dbReference>
<dbReference type="SUPFAM" id="SSF74924">
    <property type="entry name" value="Cap-Gly domain"/>
    <property type="match status" value="1"/>
</dbReference>
<feature type="compositionally biased region" description="Basic and acidic residues" evidence="6">
    <location>
        <begin position="604"/>
        <end position="615"/>
    </location>
</feature>
<evidence type="ECO:0000313" key="9">
    <source>
        <dbReference type="Proteomes" id="UP001217918"/>
    </source>
</evidence>
<evidence type="ECO:0000256" key="3">
    <source>
        <dbReference type="ARBA" id="ARBA00022701"/>
    </source>
</evidence>
<dbReference type="Pfam" id="PF01302">
    <property type="entry name" value="CAP_GLY"/>
    <property type="match status" value="1"/>
</dbReference>
<evidence type="ECO:0000259" key="7">
    <source>
        <dbReference type="PROSITE" id="PS50245"/>
    </source>
</evidence>
<feature type="compositionally biased region" description="Gly residues" evidence="6">
    <location>
        <begin position="981"/>
        <end position="994"/>
    </location>
</feature>
<dbReference type="PANTHER" id="PTHR23159">
    <property type="entry name" value="CENTROSOMAL PROTEIN 2"/>
    <property type="match status" value="1"/>
</dbReference>
<dbReference type="Pfam" id="PF16641">
    <property type="entry name" value="CLIP1_ZNF"/>
    <property type="match status" value="1"/>
</dbReference>
<sequence>MAMSPLMNFAHYDKVLVAGLGIGLVGLVGVMHSILEQYREDAEIKPVQPKTQYITQDTEDSLKPSTLDTLLGHYNYAIRETAAKIVCDRAVNDDSIVKSLLWGITRPDYEERMRNLRCLAIITDQQSLHHLNNWKAYTALVRSLELCLDADQEPLDDVYFDEYYLRDMSEKLCLMFVSQLVSRYSATKLVRAGFVEKWLARQNWGVDRAANFASYLGHKTNRITDIVRDVEKSAVGRAALAKEGLTSRKDGERLEAAGGNLSSSSSSYDLVISLRMENDAEERQRLAREQMPAGRALDQALDEQRIRRHREAMVLSDGSRPITSTGGIATISTPNLGQAYASHLPPPLPPLSPAFARKGFVAAALAADVDALTQNSLAAIPNDTNYAFDSVLNSDKMPSPFTPARFSAPGDDVQIGDTVDVPGSMVGTVRFIGNVQGRKGTFAGVELHREFASRGKNSGDVDGISYFTTMQPGAGIFLPLSKANRRGSPVSTANTVPMTPRVGAAAPGGLKVATQNSTNYTPPTPSIPKFSQSGGPGRAPSPTGRRLPRASLPRPDSPLRRLQMPSGARPSMAAPATKPAGGRFGSPATTNRLAQSVRGTAGDPSKRLPGREHKPGLGPRSASALGSNSAPSQRGLADEDAVPVGLGRTKTNSSTASGSTYGLKRPASRATSRMGTNHDEVERLRAQLEDRDRRLQEQATTLADMESSLTELQGLIENPDGLSASGQVASQTRRGSAEDKDLVQLRALLREKNERIAMLTAEFDAHRADFRSTIDTLEMASTETERVYEKKIEELVQELQEMHDRTADVDAVASQLRQLEELVQELEEGLEDARRGEAEARGEVEFLRGEVERTRSELRREREKAQATSGGPPGGSASNKVEKGSVSKELEQKEDEIRGLKAIIHSLSQDSLPNDGPDRTPSQRTVGPFASQPDEDGPAMDDGRARDKAEREVSELLRATDEEKKSGEEQVEREAEALRRAGGGGNGDGDGNGANGSDLSRQRRNSVMTVGSSTKRDSRDTVTMASRNRGPKLEMMAESDAHSTATETSTPWCEICEASGHDILTCSNMFGEQMGGGPRPGSGPQAAAAAAPPPPPPPPRQAQDPTTTGKDAVPHDASHEPPTLSAASVRASVKMLPNPMEFGPVAGKESGVIDAGKWCAVCERDGHDSVDCPFEDAL</sequence>
<keyword evidence="2" id="KW-0963">Cytoplasm</keyword>
<feature type="region of interest" description="Disordered" evidence="6">
    <location>
        <begin position="484"/>
        <end position="681"/>
    </location>
</feature>
<dbReference type="PANTHER" id="PTHR23159:SF31">
    <property type="entry name" value="CENTROSOME-ASSOCIATED PROTEIN CEP250 ISOFORM X1"/>
    <property type="match status" value="1"/>
</dbReference>
<comment type="caution">
    <text evidence="8">The sequence shown here is derived from an EMBL/GenBank/DDBJ whole genome shotgun (WGS) entry which is preliminary data.</text>
</comment>
<comment type="subcellular location">
    <subcellularLocation>
        <location evidence="1">Cytoplasm</location>
        <location evidence="1">Cytoskeleton</location>
    </subcellularLocation>
</comment>
<proteinExistence type="predicted"/>
<dbReference type="AlphaFoldDB" id="A0AAD9I9C6"/>
<feature type="compositionally biased region" description="Polar residues" evidence="6">
    <location>
        <begin position="587"/>
        <end position="598"/>
    </location>
</feature>
<feature type="domain" description="CAP-Gly" evidence="7">
    <location>
        <begin position="433"/>
        <end position="479"/>
    </location>
</feature>
<evidence type="ECO:0000256" key="1">
    <source>
        <dbReference type="ARBA" id="ARBA00004245"/>
    </source>
</evidence>
<dbReference type="InterPro" id="IPR036859">
    <property type="entry name" value="CAP-Gly_dom_sf"/>
</dbReference>
<feature type="compositionally biased region" description="Pro residues" evidence="6">
    <location>
        <begin position="1091"/>
        <end position="1100"/>
    </location>
</feature>
<keyword evidence="3" id="KW-0493">Microtubule</keyword>
<evidence type="ECO:0000256" key="5">
    <source>
        <dbReference type="ARBA" id="ARBA00023212"/>
    </source>
</evidence>
<dbReference type="InterPro" id="IPR032108">
    <property type="entry name" value="CLIP1_ZNF"/>
</dbReference>
<keyword evidence="4" id="KW-0175">Coiled coil</keyword>
<dbReference type="PROSITE" id="PS50245">
    <property type="entry name" value="CAP_GLY_2"/>
    <property type="match status" value="1"/>
</dbReference>
<keyword evidence="5" id="KW-0206">Cytoskeleton</keyword>
<name>A0AAD9I9C6_9PEZI</name>
<feature type="compositionally biased region" description="Basic and acidic residues" evidence="6">
    <location>
        <begin position="880"/>
        <end position="899"/>
    </location>
</feature>
<evidence type="ECO:0000313" key="8">
    <source>
        <dbReference type="EMBL" id="KAK2073045.1"/>
    </source>
</evidence>
<reference evidence="8" key="1">
    <citation type="journal article" date="2023" name="Mol. Plant Microbe Interact.">
        <title>Elucidating the Obligate Nature and Biological Capacity of an Invasive Fungal Corn Pathogen.</title>
        <authorList>
            <person name="MacCready J.S."/>
            <person name="Roggenkamp E.M."/>
            <person name="Gdanetz K."/>
            <person name="Chilvers M.I."/>
        </authorList>
    </citation>
    <scope>NUCLEOTIDE SEQUENCE</scope>
    <source>
        <strain evidence="8">PM02</strain>
    </source>
</reference>
<evidence type="ECO:0000256" key="4">
    <source>
        <dbReference type="ARBA" id="ARBA00023054"/>
    </source>
</evidence>
<feature type="compositionally biased region" description="Polar residues" evidence="6">
    <location>
        <begin position="649"/>
        <end position="660"/>
    </location>
</feature>
<gene>
    <name evidence="8" type="ORF">P8C59_007354</name>
</gene>
<feature type="compositionally biased region" description="Basic and acidic residues" evidence="6">
    <location>
        <begin position="852"/>
        <end position="865"/>
    </location>
</feature>
<dbReference type="Proteomes" id="UP001217918">
    <property type="component" value="Unassembled WGS sequence"/>
</dbReference>
<dbReference type="EMBL" id="JAQQPM010000006">
    <property type="protein sequence ID" value="KAK2073045.1"/>
    <property type="molecule type" value="Genomic_DNA"/>
</dbReference>